<accession>A0A1I5SRY1</accession>
<reference evidence="3" key="1">
    <citation type="submission" date="2016-10" db="EMBL/GenBank/DDBJ databases">
        <authorList>
            <person name="Varghese N."/>
            <person name="Submissions S."/>
        </authorList>
    </citation>
    <scope>NUCLEOTIDE SEQUENCE [LARGE SCALE GENOMIC DNA]</scope>
    <source>
        <strain evidence="3">CGMCC 4.5579</strain>
    </source>
</reference>
<dbReference type="EMBL" id="FOWW01000003">
    <property type="protein sequence ID" value="SFP73530.1"/>
    <property type="molecule type" value="Genomic_DNA"/>
</dbReference>
<dbReference type="RefSeq" id="WP_092529909.1">
    <property type="nucleotide sequence ID" value="NZ_FOWW01000003.1"/>
</dbReference>
<dbReference type="Proteomes" id="UP000198727">
    <property type="component" value="Unassembled WGS sequence"/>
</dbReference>
<dbReference type="AlphaFoldDB" id="A0A1I5SRY1"/>
<organism evidence="2 3">
    <name type="scientific">Amycolatopsis arida</name>
    <dbReference type="NCBI Taxonomy" id="587909"/>
    <lineage>
        <taxon>Bacteria</taxon>
        <taxon>Bacillati</taxon>
        <taxon>Actinomycetota</taxon>
        <taxon>Actinomycetes</taxon>
        <taxon>Pseudonocardiales</taxon>
        <taxon>Pseudonocardiaceae</taxon>
        <taxon>Amycolatopsis</taxon>
    </lineage>
</organism>
<dbReference type="PROSITE" id="PS51318">
    <property type="entry name" value="TAT"/>
    <property type="match status" value="1"/>
</dbReference>
<evidence type="ECO:0000313" key="3">
    <source>
        <dbReference type="Proteomes" id="UP000198727"/>
    </source>
</evidence>
<feature type="chain" id="PRO_5038502278" evidence="1">
    <location>
        <begin position="35"/>
        <end position="66"/>
    </location>
</feature>
<keyword evidence="3" id="KW-1185">Reference proteome</keyword>
<proteinExistence type="predicted"/>
<gene>
    <name evidence="2" type="ORF">SAMN05421810_103249</name>
</gene>
<evidence type="ECO:0000313" key="2">
    <source>
        <dbReference type="EMBL" id="SFP73530.1"/>
    </source>
</evidence>
<evidence type="ECO:0000256" key="1">
    <source>
        <dbReference type="SAM" id="SignalP"/>
    </source>
</evidence>
<dbReference type="STRING" id="587909.SAMN05421810_103249"/>
<keyword evidence="1" id="KW-0732">Signal</keyword>
<name>A0A1I5SRY1_9PSEU</name>
<sequence>MSEQEPSRRAFFGLAGRTLATAAAAAAVPAVALAAPGGAAAAVAGVDAVTGEPLDAGADCDRGFGL</sequence>
<dbReference type="InterPro" id="IPR006311">
    <property type="entry name" value="TAT_signal"/>
</dbReference>
<protein>
    <submittedName>
        <fullName evidence="2">Uncharacterized protein</fullName>
    </submittedName>
</protein>
<feature type="signal peptide" evidence="1">
    <location>
        <begin position="1"/>
        <end position="34"/>
    </location>
</feature>